<dbReference type="AlphaFoldDB" id="A0A563VLY1"/>
<dbReference type="InterPro" id="IPR002168">
    <property type="entry name" value="Lipase_GDXG_HIS_AS"/>
</dbReference>
<comment type="similarity">
    <text evidence="1">Belongs to the 'GDXG' lipolytic enzyme family.</text>
</comment>
<organism evidence="2 3">
    <name type="scientific">Hyella patelloides LEGE 07179</name>
    <dbReference type="NCBI Taxonomy" id="945734"/>
    <lineage>
        <taxon>Bacteria</taxon>
        <taxon>Bacillati</taxon>
        <taxon>Cyanobacteriota</taxon>
        <taxon>Cyanophyceae</taxon>
        <taxon>Pleurocapsales</taxon>
        <taxon>Hyellaceae</taxon>
        <taxon>Hyella</taxon>
    </lineage>
</organism>
<accession>A0A563VLY1</accession>
<evidence type="ECO:0008006" key="4">
    <source>
        <dbReference type="Google" id="ProtNLM"/>
    </source>
</evidence>
<dbReference type="Proteomes" id="UP000320055">
    <property type="component" value="Unassembled WGS sequence"/>
</dbReference>
<dbReference type="InterPro" id="IPR029058">
    <property type="entry name" value="AB_hydrolase_fold"/>
</dbReference>
<dbReference type="Gene3D" id="3.40.50.1820">
    <property type="entry name" value="alpha/beta hydrolase"/>
    <property type="match status" value="1"/>
</dbReference>
<evidence type="ECO:0000313" key="2">
    <source>
        <dbReference type="EMBL" id="VEP12439.1"/>
    </source>
</evidence>
<dbReference type="PROSITE" id="PS01173">
    <property type="entry name" value="LIPASE_GDXG_HIS"/>
    <property type="match status" value="1"/>
</dbReference>
<dbReference type="EMBL" id="CAACVJ010000057">
    <property type="protein sequence ID" value="VEP12439.1"/>
    <property type="molecule type" value="Genomic_DNA"/>
</dbReference>
<reference evidence="2 3" key="1">
    <citation type="submission" date="2019-01" db="EMBL/GenBank/DDBJ databases">
        <authorList>
            <person name="Brito A."/>
        </authorList>
    </citation>
    <scope>NUCLEOTIDE SEQUENCE [LARGE SCALE GENOMIC DNA]</scope>
    <source>
        <strain evidence="2">1</strain>
    </source>
</reference>
<evidence type="ECO:0000256" key="1">
    <source>
        <dbReference type="ARBA" id="ARBA00010515"/>
    </source>
</evidence>
<gene>
    <name evidence="2" type="ORF">H1P_150003</name>
</gene>
<name>A0A563VLY1_9CYAN</name>
<evidence type="ECO:0000313" key="3">
    <source>
        <dbReference type="Proteomes" id="UP000320055"/>
    </source>
</evidence>
<proteinExistence type="inferred from homology"/>
<dbReference type="GO" id="GO:0016787">
    <property type="term" value="F:hydrolase activity"/>
    <property type="evidence" value="ECO:0007669"/>
    <property type="project" value="InterPro"/>
</dbReference>
<sequence length="59" mass="6712">MQQSNRSLIEPLQVIKNQDWCVPADFISTLEASSEGIILYLHGGGYLFGSRNTHRRIYS</sequence>
<keyword evidence="3" id="KW-1185">Reference proteome</keyword>
<protein>
    <recommendedName>
        <fullName evidence="4">Alpha/beta hydrolase fold-3 domain-containing protein</fullName>
    </recommendedName>
</protein>